<dbReference type="KEGG" id="nas:GCU68_19790"/>
<organism evidence="2 3">
    <name type="scientific">Natronorubrum aibiense</name>
    <dbReference type="NCBI Taxonomy" id="348826"/>
    <lineage>
        <taxon>Archaea</taxon>
        <taxon>Methanobacteriati</taxon>
        <taxon>Methanobacteriota</taxon>
        <taxon>Stenosarchaea group</taxon>
        <taxon>Halobacteria</taxon>
        <taxon>Halobacteriales</taxon>
        <taxon>Natrialbaceae</taxon>
        <taxon>Natronorubrum</taxon>
    </lineage>
</organism>
<geneLocation type="plasmid" evidence="2 3">
    <name>unnamed2</name>
</geneLocation>
<feature type="compositionally biased region" description="Basic and acidic residues" evidence="1">
    <location>
        <begin position="71"/>
        <end position="91"/>
    </location>
</feature>
<sequence length="287" mass="32290">MDRRQLIAAIGSVYGTATIAGCIDGDETSDQDIEDGSDTENSTSNSDESSSSNSEEQANSEGKEEEEEEESCRTEVKSQSESLVDRSRELDGNSDWTEEYRCETGDTVHFDISTSVGQDVAVEIDSPEGHTVYSETGLSLTTTHRFNSSGEGKVRIENLGERTEPETKNEWDDRVEVDAGSQLDPWFEIEEGDHIDYYIRMVDDARPNLRIEDSSGTVQKEHSVSKVIDGEFTAPEDDRYYFFMENTAMVTSGTWDFTFQYVEEVPISTTVELAIEREYEEEVEICD</sequence>
<feature type="compositionally biased region" description="Acidic residues" evidence="1">
    <location>
        <begin position="24"/>
        <end position="38"/>
    </location>
</feature>
<dbReference type="EMBL" id="CP045490">
    <property type="protein sequence ID" value="QFU84759.1"/>
    <property type="molecule type" value="Genomic_DNA"/>
</dbReference>
<dbReference type="AlphaFoldDB" id="A0A5P9P9D9"/>
<evidence type="ECO:0000313" key="2">
    <source>
        <dbReference type="EMBL" id="QFU84759.1"/>
    </source>
</evidence>
<gene>
    <name evidence="2" type="ORF">GCU68_19790</name>
</gene>
<dbReference type="RefSeq" id="WP_152944318.1">
    <property type="nucleotide sequence ID" value="NZ_CP045490.1"/>
</dbReference>
<dbReference type="GeneID" id="42303303"/>
<evidence type="ECO:0000256" key="1">
    <source>
        <dbReference type="SAM" id="MobiDB-lite"/>
    </source>
</evidence>
<accession>A0A5P9P9D9</accession>
<feature type="compositionally biased region" description="Low complexity" evidence="1">
    <location>
        <begin position="39"/>
        <end position="60"/>
    </location>
</feature>
<name>A0A5P9P9D9_9EURY</name>
<evidence type="ECO:0000313" key="3">
    <source>
        <dbReference type="Proteomes" id="UP000326170"/>
    </source>
</evidence>
<keyword evidence="2" id="KW-0614">Plasmid</keyword>
<proteinExistence type="predicted"/>
<keyword evidence="3" id="KW-1185">Reference proteome</keyword>
<protein>
    <submittedName>
        <fullName evidence="2">Uncharacterized protein</fullName>
    </submittedName>
</protein>
<dbReference type="Proteomes" id="UP000326170">
    <property type="component" value="Plasmid unnamed2"/>
</dbReference>
<feature type="region of interest" description="Disordered" evidence="1">
    <location>
        <begin position="22"/>
        <end position="92"/>
    </location>
</feature>
<dbReference type="OrthoDB" id="169795at2157"/>
<reference evidence="2 3" key="1">
    <citation type="journal article" date="2007" name="Int. J. Syst. Evol. Microbiol.">
        <title>Natronorubrum sulfidifaciens sp. nov., an extremely haloalkaliphilic archaeon isolated from Aiding salt lake in Xin-Jiang, China.</title>
        <authorList>
            <person name="Cui H.L."/>
            <person name="Tohty D."/>
            <person name="Liu H.C."/>
            <person name="Liu S.J."/>
            <person name="Oren A."/>
            <person name="Zhou P.J."/>
        </authorList>
    </citation>
    <scope>NUCLEOTIDE SEQUENCE [LARGE SCALE GENOMIC DNA]</scope>
    <source>
        <strain evidence="2 3">7-3</strain>
        <plasmid evidence="2">unnamed2</plasmid>
    </source>
</reference>
<dbReference type="PROSITE" id="PS51257">
    <property type="entry name" value="PROKAR_LIPOPROTEIN"/>
    <property type="match status" value="1"/>
</dbReference>